<name>A0A2K9NNV1_BACTC</name>
<reference evidence="1 2" key="1">
    <citation type="submission" date="2018-01" db="EMBL/GenBank/DDBJ databases">
        <title>Complete genome sequence of Bacteriovorax stolpii DSM12778.</title>
        <authorList>
            <person name="Tang B."/>
            <person name="Chang J."/>
        </authorList>
    </citation>
    <scope>NUCLEOTIDE SEQUENCE [LARGE SCALE GENOMIC DNA]</scope>
    <source>
        <strain evidence="1 2">DSM 12778</strain>
    </source>
</reference>
<dbReference type="KEGG" id="bsto:C0V70_03395"/>
<evidence type="ECO:0000313" key="2">
    <source>
        <dbReference type="Proteomes" id="UP000235584"/>
    </source>
</evidence>
<gene>
    <name evidence="1" type="ORF">C0V70_03395</name>
</gene>
<dbReference type="AlphaFoldDB" id="A0A2K9NNV1"/>
<sequence>MGTLGLKDTGKPESSETGVSLGSLAELTGFPIDYIKRELLLDSEKDLSVEELRERVLAYLNSAAV</sequence>
<evidence type="ECO:0000313" key="1">
    <source>
        <dbReference type="EMBL" id="AUN97168.1"/>
    </source>
</evidence>
<proteinExistence type="predicted"/>
<dbReference type="EMBL" id="CP025704">
    <property type="protein sequence ID" value="AUN97168.1"/>
    <property type="molecule type" value="Genomic_DNA"/>
</dbReference>
<organism evidence="1 2">
    <name type="scientific">Bacteriovorax stolpii</name>
    <name type="common">Bdellovibrio stolpii</name>
    <dbReference type="NCBI Taxonomy" id="960"/>
    <lineage>
        <taxon>Bacteria</taxon>
        <taxon>Pseudomonadati</taxon>
        <taxon>Bdellovibrionota</taxon>
        <taxon>Bacteriovoracia</taxon>
        <taxon>Bacteriovoracales</taxon>
        <taxon>Bacteriovoracaceae</taxon>
        <taxon>Bacteriovorax</taxon>
    </lineage>
</organism>
<dbReference type="RefSeq" id="WP_102242463.1">
    <property type="nucleotide sequence ID" value="NZ_CP025704.1"/>
</dbReference>
<dbReference type="Proteomes" id="UP000235584">
    <property type="component" value="Chromosome"/>
</dbReference>
<keyword evidence="2" id="KW-1185">Reference proteome</keyword>
<accession>A0A2K9NNV1</accession>
<protein>
    <submittedName>
        <fullName evidence="1">Uncharacterized protein</fullName>
    </submittedName>
</protein>